<feature type="signal peptide" evidence="1">
    <location>
        <begin position="1"/>
        <end position="19"/>
    </location>
</feature>
<accession>A0A3S3RKK4</accession>
<protein>
    <submittedName>
        <fullName evidence="2">Alpha/beta hydrolase</fullName>
    </submittedName>
</protein>
<dbReference type="Proteomes" id="UP000287527">
    <property type="component" value="Unassembled WGS sequence"/>
</dbReference>
<evidence type="ECO:0000313" key="3">
    <source>
        <dbReference type="Proteomes" id="UP000287527"/>
    </source>
</evidence>
<reference evidence="2 3" key="1">
    <citation type="submission" date="2019-01" db="EMBL/GenBank/DDBJ databases">
        <title>Flavobacterium sp. nov.,isolated from freshwater.</title>
        <authorList>
            <person name="Zhang R."/>
            <person name="Du Z.-J."/>
        </authorList>
    </citation>
    <scope>NUCLEOTIDE SEQUENCE [LARGE SCALE GENOMIC DNA]</scope>
    <source>
        <strain evidence="2 3">1E403</strain>
    </source>
</reference>
<gene>
    <name evidence="2" type="ORF">EPI11_06730</name>
</gene>
<dbReference type="InterPro" id="IPR050583">
    <property type="entry name" value="Mycobacterial_A85_antigen"/>
</dbReference>
<dbReference type="InterPro" id="IPR000801">
    <property type="entry name" value="Esterase-like"/>
</dbReference>
<evidence type="ECO:0000256" key="1">
    <source>
        <dbReference type="SAM" id="SignalP"/>
    </source>
</evidence>
<comment type="caution">
    <text evidence="2">The sequence shown here is derived from an EMBL/GenBank/DDBJ whole genome shotgun (WGS) entry which is preliminary data.</text>
</comment>
<keyword evidence="1" id="KW-0732">Signal</keyword>
<dbReference type="AlphaFoldDB" id="A0A3S3RKK4"/>
<dbReference type="PANTHER" id="PTHR48098">
    <property type="entry name" value="ENTEROCHELIN ESTERASE-RELATED"/>
    <property type="match status" value="1"/>
</dbReference>
<dbReference type="GO" id="GO:0016787">
    <property type="term" value="F:hydrolase activity"/>
    <property type="evidence" value="ECO:0007669"/>
    <property type="project" value="UniProtKB-KW"/>
</dbReference>
<organism evidence="2 3">
    <name type="scientific">Flavobacterium cerinum</name>
    <dbReference type="NCBI Taxonomy" id="2502784"/>
    <lineage>
        <taxon>Bacteria</taxon>
        <taxon>Pseudomonadati</taxon>
        <taxon>Bacteroidota</taxon>
        <taxon>Flavobacteriia</taxon>
        <taxon>Flavobacteriales</taxon>
        <taxon>Flavobacteriaceae</taxon>
        <taxon>Flavobacterium</taxon>
    </lineage>
</organism>
<dbReference type="EMBL" id="SBII01000003">
    <property type="protein sequence ID" value="RWX01640.1"/>
    <property type="molecule type" value="Genomic_DNA"/>
</dbReference>
<dbReference type="RefSeq" id="WP_128389177.1">
    <property type="nucleotide sequence ID" value="NZ_SBII01000003.1"/>
</dbReference>
<sequence length="264" mass="30419">MSHKFLVLILYLTIMNTNAHDDNLSKNVSTFTINAPQLKTEKKIWVYLPEDYNNSTKKYPVLYMHDGQNIFDGTTAFSGNWRIDEQLDSLKAKTIVIGIEHGDDKRVDELSPYISEKYGGGNADNYLEFLVNTLKTYIDQNYRTKKNRENTAIFGSSVGGLVSFYAILKYPKIFGKAGIFSPSFWFGEEIYDLVHNTPKLDAKMYFMAGDHESNDMVADMNRMVGLVLDKINKKKVHKKIVHNGRHNETLWAKEFAEAYLWLME</sequence>
<dbReference type="OrthoDB" id="9784036at2"/>
<dbReference type="SUPFAM" id="SSF53474">
    <property type="entry name" value="alpha/beta-Hydrolases"/>
    <property type="match status" value="1"/>
</dbReference>
<keyword evidence="2" id="KW-0378">Hydrolase</keyword>
<dbReference type="Pfam" id="PF00756">
    <property type="entry name" value="Esterase"/>
    <property type="match status" value="1"/>
</dbReference>
<keyword evidence="3" id="KW-1185">Reference proteome</keyword>
<feature type="chain" id="PRO_5018673980" evidence="1">
    <location>
        <begin position="20"/>
        <end position="264"/>
    </location>
</feature>
<name>A0A3S3RKK4_9FLAO</name>
<dbReference type="Gene3D" id="3.40.50.1820">
    <property type="entry name" value="alpha/beta hydrolase"/>
    <property type="match status" value="1"/>
</dbReference>
<evidence type="ECO:0000313" key="2">
    <source>
        <dbReference type="EMBL" id="RWX01640.1"/>
    </source>
</evidence>
<dbReference type="InterPro" id="IPR029058">
    <property type="entry name" value="AB_hydrolase_fold"/>
</dbReference>
<proteinExistence type="predicted"/>
<dbReference type="PANTHER" id="PTHR48098:SF6">
    <property type="entry name" value="FERRI-BACILLIBACTIN ESTERASE BESA"/>
    <property type="match status" value="1"/>
</dbReference>